<keyword evidence="2" id="KW-0479">Metal-binding</keyword>
<sequence length="491" mass="54551">MNMPSFHLFLGSLIAFTHCLGLASLNAASKTPGKPNIVLIMTDDQGWGQTGYYNHPVLKTPNLDAMAADGLRFDRFYAAAPSCSPTRASVLTGRNANRTGAKSHGSALYLQEKTLAQALQRDGYTTGHFGKWHLNGTIGPGVPLFGDDKHNPGAFGFEEWLSVTNYFDLDPIMSRKGEFVELKGDSSAIIVDAALDFMKKAVEEDKPFLAVIWDGSPHSPSVASEEDKAAFENLSERSKNHYGELVAFDRAVGVLRAGLRELGVAENTIVWFNSDNGGLGNIKPDTVGGLKGFKGSVWEGGIRVPGIVEWPAVIKPRITDYPASTMDIFPTIAEILDLPDTVFVKPIDGISLNPLFKGKQEKRATPVFFRHGSQCALIDNEMKLHTSKLNREEFELFNLKEDPSEANNIAKAHPELFEQMKTRFLEWSATVDASIEGRDYPEGRVLPLDTYAQRHKWVNDDRYKPFFEEWRDRPEYAKDINKSAPKKKAKK</sequence>
<organism evidence="7 8">
    <name type="scientific">Haloferula rosea</name>
    <dbReference type="NCBI Taxonomy" id="490093"/>
    <lineage>
        <taxon>Bacteria</taxon>
        <taxon>Pseudomonadati</taxon>
        <taxon>Verrucomicrobiota</taxon>
        <taxon>Verrucomicrobiia</taxon>
        <taxon>Verrucomicrobiales</taxon>
        <taxon>Verrucomicrobiaceae</taxon>
        <taxon>Haloferula</taxon>
    </lineage>
</organism>
<dbReference type="Pfam" id="PF00884">
    <property type="entry name" value="Sulfatase"/>
    <property type="match status" value="1"/>
</dbReference>
<accession>A0A934RIN5</accession>
<feature type="signal peptide" evidence="5">
    <location>
        <begin position="1"/>
        <end position="27"/>
    </location>
</feature>
<feature type="chain" id="PRO_5037576944" evidence="5">
    <location>
        <begin position="28"/>
        <end position="491"/>
    </location>
</feature>
<dbReference type="SUPFAM" id="SSF53649">
    <property type="entry name" value="Alkaline phosphatase-like"/>
    <property type="match status" value="1"/>
</dbReference>
<dbReference type="InterPro" id="IPR000917">
    <property type="entry name" value="Sulfatase_N"/>
</dbReference>
<proteinExistence type="inferred from homology"/>
<keyword evidence="3 7" id="KW-0378">Hydrolase</keyword>
<dbReference type="GO" id="GO:0004065">
    <property type="term" value="F:arylsulfatase activity"/>
    <property type="evidence" value="ECO:0007669"/>
    <property type="project" value="TreeGrafter"/>
</dbReference>
<name>A0A934RIN5_9BACT</name>
<keyword evidence="5" id="KW-0732">Signal</keyword>
<dbReference type="Proteomes" id="UP000658278">
    <property type="component" value="Unassembled WGS sequence"/>
</dbReference>
<comment type="similarity">
    <text evidence="1">Belongs to the sulfatase family.</text>
</comment>
<keyword evidence="4" id="KW-0106">Calcium</keyword>
<dbReference type="EMBL" id="JAENII010000023">
    <property type="protein sequence ID" value="MBK1828975.1"/>
    <property type="molecule type" value="Genomic_DNA"/>
</dbReference>
<evidence type="ECO:0000256" key="4">
    <source>
        <dbReference type="ARBA" id="ARBA00022837"/>
    </source>
</evidence>
<evidence type="ECO:0000256" key="5">
    <source>
        <dbReference type="SAM" id="SignalP"/>
    </source>
</evidence>
<dbReference type="InterPro" id="IPR024607">
    <property type="entry name" value="Sulfatase_CS"/>
</dbReference>
<evidence type="ECO:0000256" key="1">
    <source>
        <dbReference type="ARBA" id="ARBA00008779"/>
    </source>
</evidence>
<gene>
    <name evidence="7" type="ORF">JIN81_18210</name>
</gene>
<feature type="domain" description="Sulfatase N-terminal" evidence="6">
    <location>
        <begin position="35"/>
        <end position="337"/>
    </location>
</feature>
<evidence type="ECO:0000256" key="3">
    <source>
        <dbReference type="ARBA" id="ARBA00022801"/>
    </source>
</evidence>
<evidence type="ECO:0000313" key="8">
    <source>
        <dbReference type="Proteomes" id="UP000658278"/>
    </source>
</evidence>
<evidence type="ECO:0000259" key="6">
    <source>
        <dbReference type="Pfam" id="PF00884"/>
    </source>
</evidence>
<dbReference type="PANTHER" id="PTHR42693">
    <property type="entry name" value="ARYLSULFATASE FAMILY MEMBER"/>
    <property type="match status" value="1"/>
</dbReference>
<dbReference type="PANTHER" id="PTHR42693:SF53">
    <property type="entry name" value="ENDO-4-O-SULFATASE"/>
    <property type="match status" value="1"/>
</dbReference>
<protein>
    <submittedName>
        <fullName evidence="7">Sulfatase-like hydrolase/transferase</fullName>
    </submittedName>
</protein>
<dbReference type="InterPro" id="IPR017850">
    <property type="entry name" value="Alkaline_phosphatase_core_sf"/>
</dbReference>
<evidence type="ECO:0000256" key="2">
    <source>
        <dbReference type="ARBA" id="ARBA00022723"/>
    </source>
</evidence>
<dbReference type="Gene3D" id="3.30.1120.10">
    <property type="match status" value="1"/>
</dbReference>
<dbReference type="AlphaFoldDB" id="A0A934RIN5"/>
<keyword evidence="8" id="KW-1185">Reference proteome</keyword>
<dbReference type="PROSITE" id="PS00523">
    <property type="entry name" value="SULFATASE_1"/>
    <property type="match status" value="1"/>
</dbReference>
<dbReference type="InterPro" id="IPR050738">
    <property type="entry name" value="Sulfatase"/>
</dbReference>
<reference evidence="7" key="1">
    <citation type="submission" date="2021-01" db="EMBL/GenBank/DDBJ databases">
        <title>Modified the classification status of verrucomicrobia.</title>
        <authorList>
            <person name="Feng X."/>
        </authorList>
    </citation>
    <scope>NUCLEOTIDE SEQUENCE</scope>
    <source>
        <strain evidence="7">KCTC 22201</strain>
    </source>
</reference>
<comment type="caution">
    <text evidence="7">The sequence shown here is derived from an EMBL/GenBank/DDBJ whole genome shotgun (WGS) entry which is preliminary data.</text>
</comment>
<dbReference type="Gene3D" id="3.40.720.10">
    <property type="entry name" value="Alkaline Phosphatase, subunit A"/>
    <property type="match status" value="1"/>
</dbReference>
<evidence type="ECO:0000313" key="7">
    <source>
        <dbReference type="EMBL" id="MBK1828975.1"/>
    </source>
</evidence>
<dbReference type="RefSeq" id="WP_200283359.1">
    <property type="nucleotide sequence ID" value="NZ_JAENII010000023.1"/>
</dbReference>
<dbReference type="GO" id="GO:0046872">
    <property type="term" value="F:metal ion binding"/>
    <property type="evidence" value="ECO:0007669"/>
    <property type="project" value="UniProtKB-KW"/>
</dbReference>